<organism evidence="2 3">
    <name type="scientific">Hydra vulgaris</name>
    <name type="common">Hydra</name>
    <name type="synonym">Hydra attenuata</name>
    <dbReference type="NCBI Taxonomy" id="6087"/>
    <lineage>
        <taxon>Eukaryota</taxon>
        <taxon>Metazoa</taxon>
        <taxon>Cnidaria</taxon>
        <taxon>Hydrozoa</taxon>
        <taxon>Hydroidolina</taxon>
        <taxon>Anthoathecata</taxon>
        <taxon>Aplanulata</taxon>
        <taxon>Hydridae</taxon>
        <taxon>Hydra</taxon>
    </lineage>
</organism>
<keyword evidence="2" id="KW-1185">Reference proteome</keyword>
<dbReference type="Pfam" id="PF09777">
    <property type="entry name" value="OSTMP1"/>
    <property type="match status" value="1"/>
</dbReference>
<protein>
    <submittedName>
        <fullName evidence="3">Mucin-3B-like</fullName>
    </submittedName>
</protein>
<gene>
    <name evidence="3" type="primary">LOC136080483</name>
</gene>
<dbReference type="PANTHER" id="PTHR15644">
    <property type="entry name" value="OSTEOPETROSIS ASSOCIATED TRANSMEMBRANE PROTEIN 1"/>
    <property type="match status" value="1"/>
</dbReference>
<name>A0ABM4BVP6_HYDVU</name>
<feature type="transmembrane region" description="Helical" evidence="1">
    <location>
        <begin position="526"/>
        <end position="547"/>
    </location>
</feature>
<reference evidence="3" key="1">
    <citation type="submission" date="2025-08" db="UniProtKB">
        <authorList>
            <consortium name="RefSeq"/>
        </authorList>
    </citation>
    <scope>IDENTIFICATION</scope>
</reference>
<evidence type="ECO:0000313" key="2">
    <source>
        <dbReference type="Proteomes" id="UP001652625"/>
    </source>
</evidence>
<dbReference type="InterPro" id="IPR019172">
    <property type="entry name" value="Osteopetrosis-assoc_TM_1"/>
</dbReference>
<keyword evidence="1" id="KW-0812">Transmembrane</keyword>
<keyword evidence="1" id="KW-1133">Transmembrane helix</keyword>
<proteinExistence type="predicted"/>
<dbReference type="RefSeq" id="XP_065653268.1">
    <property type="nucleotide sequence ID" value="XM_065797196.1"/>
</dbReference>
<evidence type="ECO:0000313" key="3">
    <source>
        <dbReference type="RefSeq" id="XP_065653268.1"/>
    </source>
</evidence>
<dbReference type="Proteomes" id="UP001652625">
    <property type="component" value="Chromosome 05"/>
</dbReference>
<dbReference type="PANTHER" id="PTHR15644:SF2">
    <property type="entry name" value="OSTEOPETROSIS-ASSOCIATED TRANSMEMBRANE PROTEIN 1"/>
    <property type="match status" value="1"/>
</dbReference>
<keyword evidence="1" id="KW-0472">Membrane</keyword>
<accession>A0ABM4BVP6</accession>
<evidence type="ECO:0000256" key="1">
    <source>
        <dbReference type="SAM" id="Phobius"/>
    </source>
</evidence>
<sequence length="566" mass="63824">MYLIFNSALIYFLYKCSFIKSEKYISNSLSTRVTIEAPVNLSDFSKKKTFTTDDGSRNVVSSVSSIPYQYVSSFISNSYVNSIYIIRSIEKSTEYSFSEINNNFSKLSKITYNLPSYIETKNATQIIATAKTLEMSLNFLSVNDSYKSVNKTSVYQLVSNNNLTLLIVPTANTLIFPTSVASENSINFSTNLNSTEILFSNLPSSIALSELSVMSLQTNFFSVKSISFQSIILFSVESTINSSSSTSTSENSMISLSTIVLPSEKSTVSSEKVTFTPSLTSSPNFSNQSQVNSHSVSNMFKTSKIIFSVSASLSTSIISSVIPESSCEQSTETFSNAMTNMTQCIIIHTNPMQICLKCAKYYDMLQIYHKYLVNNCIWLVSQSNKKYQVITEVLQAQERTWQSLGCEKCYIPNLVARTVTPEFKRFLDLKYKVESCFRNVSLKSQIPNSALSDDVAINNTKFNNTWNVCSKCSDVSMNILRNYKYREDNDDNSDALWCADINVAVTEIKELWNKNYKCNKQVVKEFLTVIAITSFFCFLPVIFYVGAKLHFDVNERKNANRYSQSE</sequence>
<dbReference type="GeneID" id="136080483"/>